<proteinExistence type="predicted"/>
<gene>
    <name evidence="2" type="ORF">CA163_37115</name>
</gene>
<name>A0A227ISZ9_VIBPH</name>
<dbReference type="AlphaFoldDB" id="A0A227ISZ9"/>
<evidence type="ECO:0000313" key="3">
    <source>
        <dbReference type="Proteomes" id="UP000214596"/>
    </source>
</evidence>
<evidence type="ECO:0000313" key="2">
    <source>
        <dbReference type="EMBL" id="OXE26009.1"/>
    </source>
</evidence>
<reference evidence="2 3" key="1">
    <citation type="journal article" date="2017" name="Appl. Environ. Microbiol.">
        <title>Parallel evolution of two clades of a major Atlantic endemic Vibrio parahaemolyticus pathogen lineage by independent acquisition of related pathogenicity islands.</title>
        <authorList>
            <person name="Xu F."/>
            <person name="Gonzalez-Escalona N."/>
            <person name="Drees K.P."/>
            <person name="Sebra R.P."/>
            <person name="Cooper V.S."/>
            <person name="Jones S.H."/>
            <person name="Whistler C.A."/>
        </authorList>
    </citation>
    <scope>NUCLEOTIDE SEQUENCE [LARGE SCALE GENOMIC DNA]</scope>
    <source>
        <strain evidence="2 3">MAVP-3</strain>
    </source>
</reference>
<keyword evidence="1" id="KW-0812">Transmembrane</keyword>
<comment type="caution">
    <text evidence="2">The sequence shown here is derived from an EMBL/GenBank/DDBJ whole genome shotgun (WGS) entry which is preliminary data.</text>
</comment>
<feature type="non-terminal residue" evidence="2">
    <location>
        <position position="1"/>
    </location>
</feature>
<sequence>YARLGRPYLWLFLFLSVVSAVINTAALLMFSASLLGYFIPFSLSMASLSIIVLVTCLIILFAGHYKALDTLSKVIMSVLTIAT</sequence>
<keyword evidence="1" id="KW-0472">Membrane</keyword>
<feature type="transmembrane region" description="Helical" evidence="1">
    <location>
        <begin position="7"/>
        <end position="31"/>
    </location>
</feature>
<organism evidence="2 3">
    <name type="scientific">Vibrio parahaemolyticus</name>
    <dbReference type="NCBI Taxonomy" id="670"/>
    <lineage>
        <taxon>Bacteria</taxon>
        <taxon>Pseudomonadati</taxon>
        <taxon>Pseudomonadota</taxon>
        <taxon>Gammaproteobacteria</taxon>
        <taxon>Vibrionales</taxon>
        <taxon>Vibrionaceae</taxon>
        <taxon>Vibrio</taxon>
    </lineage>
</organism>
<protein>
    <submittedName>
        <fullName evidence="2">Uncharacterized protein</fullName>
    </submittedName>
</protein>
<keyword evidence="1" id="KW-1133">Transmembrane helix</keyword>
<feature type="non-terminal residue" evidence="2">
    <location>
        <position position="83"/>
    </location>
</feature>
<accession>A0A227ISZ9</accession>
<evidence type="ECO:0000256" key="1">
    <source>
        <dbReference type="SAM" id="Phobius"/>
    </source>
</evidence>
<dbReference type="Proteomes" id="UP000214596">
    <property type="component" value="Unassembled WGS sequence"/>
</dbReference>
<dbReference type="EMBL" id="NIXT01005045">
    <property type="protein sequence ID" value="OXE26009.1"/>
    <property type="molecule type" value="Genomic_DNA"/>
</dbReference>
<feature type="transmembrane region" description="Helical" evidence="1">
    <location>
        <begin position="37"/>
        <end position="63"/>
    </location>
</feature>